<feature type="chain" id="PRO_5009385077" evidence="1">
    <location>
        <begin position="20"/>
        <end position="154"/>
    </location>
</feature>
<dbReference type="eggNOG" id="ENOG502TDUJ">
    <property type="taxonomic scope" value="Eukaryota"/>
</dbReference>
<accession>A0A0C4DKG4</accession>
<protein>
    <submittedName>
        <fullName evidence="2 3">Uncharacterized protein</fullName>
    </submittedName>
</protein>
<sequence length="154" mass="15886">MLSRSILLGLLSLGGGALASYEVNRAPDGTLTKVTYKPGGDGDENPPVLGKRDCTHNNCLRAMIARPESATSFCRTYTTAVQSTVEPFTQCTGPAKASSACSCFVPAPTPPPCGGPGAFCDAAHFVQQCCDIPGCVGCKGCNFPTGDPNNGYCD</sequence>
<dbReference type="AlphaFoldDB" id="A0A0C4DKG4"/>
<evidence type="ECO:0000256" key="1">
    <source>
        <dbReference type="SAM" id="SignalP"/>
    </source>
</evidence>
<name>A0A0C4DKG4_MAGP6</name>
<reference evidence="4" key="2">
    <citation type="submission" date="2010-05" db="EMBL/GenBank/DDBJ databases">
        <title>The genome sequence of Magnaporthe poae strain ATCC 64411.</title>
        <authorList>
            <person name="Ma L.-J."/>
            <person name="Dead R."/>
            <person name="Young S."/>
            <person name="Zeng Q."/>
            <person name="Koehrsen M."/>
            <person name="Alvarado L."/>
            <person name="Berlin A."/>
            <person name="Chapman S.B."/>
            <person name="Chen Z."/>
            <person name="Freedman E."/>
            <person name="Gellesch M."/>
            <person name="Goldberg J."/>
            <person name="Griggs A."/>
            <person name="Gujja S."/>
            <person name="Heilman E.R."/>
            <person name="Heiman D."/>
            <person name="Hepburn T."/>
            <person name="Howarth C."/>
            <person name="Jen D."/>
            <person name="Larson L."/>
            <person name="Mehta T."/>
            <person name="Neiman D."/>
            <person name="Pearson M."/>
            <person name="Roberts A."/>
            <person name="Saif S."/>
            <person name="Shea T."/>
            <person name="Shenoy N."/>
            <person name="Sisk P."/>
            <person name="Stolte C."/>
            <person name="Sykes S."/>
            <person name="Walk T."/>
            <person name="White J."/>
            <person name="Yandava C."/>
            <person name="Haas B."/>
            <person name="Nusbaum C."/>
            <person name="Birren B."/>
        </authorList>
    </citation>
    <scope>NUCLEOTIDE SEQUENCE [LARGE SCALE GENOMIC DNA]</scope>
    <source>
        <strain evidence="4">ATCC 64411 / 73-15</strain>
    </source>
</reference>
<dbReference type="VEuPathDB" id="FungiDB:MAPG_00236"/>
<keyword evidence="4" id="KW-1185">Reference proteome</keyword>
<reference evidence="2" key="1">
    <citation type="submission" date="2010-05" db="EMBL/GenBank/DDBJ databases">
        <title>The Genome Sequence of Magnaporthe poae strain ATCC 64411.</title>
        <authorList>
            <consortium name="The Broad Institute Genome Sequencing Platform"/>
            <consortium name="Broad Institute Genome Sequencing Center for Infectious Disease"/>
            <person name="Ma L.-J."/>
            <person name="Dead R."/>
            <person name="Young S."/>
            <person name="Zeng Q."/>
            <person name="Koehrsen M."/>
            <person name="Alvarado L."/>
            <person name="Berlin A."/>
            <person name="Chapman S.B."/>
            <person name="Chen Z."/>
            <person name="Freedman E."/>
            <person name="Gellesch M."/>
            <person name="Goldberg J."/>
            <person name="Griggs A."/>
            <person name="Gujja S."/>
            <person name="Heilman E.R."/>
            <person name="Heiman D."/>
            <person name="Hepburn T."/>
            <person name="Howarth C."/>
            <person name="Jen D."/>
            <person name="Larson L."/>
            <person name="Mehta T."/>
            <person name="Neiman D."/>
            <person name="Pearson M."/>
            <person name="Roberts A."/>
            <person name="Saif S."/>
            <person name="Shea T."/>
            <person name="Shenoy N."/>
            <person name="Sisk P."/>
            <person name="Stolte C."/>
            <person name="Sykes S."/>
            <person name="Walk T."/>
            <person name="White J."/>
            <person name="Yandava C."/>
            <person name="Haas B."/>
            <person name="Nusbaum C."/>
            <person name="Birren B."/>
        </authorList>
    </citation>
    <scope>NUCLEOTIDE SEQUENCE</scope>
    <source>
        <strain evidence="2">ATCC 64411</strain>
    </source>
</reference>
<keyword evidence="1" id="KW-0732">Signal</keyword>
<gene>
    <name evidence="2" type="ORF">MAPG_00236</name>
</gene>
<feature type="signal peptide" evidence="1">
    <location>
        <begin position="1"/>
        <end position="19"/>
    </location>
</feature>
<reference evidence="3" key="5">
    <citation type="submission" date="2015-06" db="UniProtKB">
        <authorList>
            <consortium name="EnsemblFungi"/>
        </authorList>
    </citation>
    <scope>IDENTIFICATION</scope>
    <source>
        <strain evidence="3">ATCC 64411</strain>
    </source>
</reference>
<dbReference type="EMBL" id="GL876966">
    <property type="protein sequence ID" value="KLU81141.1"/>
    <property type="molecule type" value="Genomic_DNA"/>
</dbReference>
<reference evidence="3" key="4">
    <citation type="journal article" date="2015" name="G3 (Bethesda)">
        <title>Genome sequences of three phytopathogenic species of the Magnaporthaceae family of fungi.</title>
        <authorList>
            <person name="Okagaki L.H."/>
            <person name="Nunes C.C."/>
            <person name="Sailsbery J."/>
            <person name="Clay B."/>
            <person name="Brown D."/>
            <person name="John T."/>
            <person name="Oh Y."/>
            <person name="Young N."/>
            <person name="Fitzgerald M."/>
            <person name="Haas B.J."/>
            <person name="Zeng Q."/>
            <person name="Young S."/>
            <person name="Adiconis X."/>
            <person name="Fan L."/>
            <person name="Levin J.Z."/>
            <person name="Mitchell T.K."/>
            <person name="Okubara P.A."/>
            <person name="Farman M.L."/>
            <person name="Kohn L.M."/>
            <person name="Birren B."/>
            <person name="Ma L.-J."/>
            <person name="Dean R.A."/>
        </authorList>
    </citation>
    <scope>NUCLEOTIDE SEQUENCE</scope>
    <source>
        <strain evidence="3">ATCC 64411 / 73-15</strain>
    </source>
</reference>
<reference evidence="2" key="3">
    <citation type="submission" date="2011-03" db="EMBL/GenBank/DDBJ databases">
        <title>Annotation of Magnaporthe poae ATCC 64411.</title>
        <authorList>
            <person name="Ma L.-J."/>
            <person name="Dead R."/>
            <person name="Young S.K."/>
            <person name="Zeng Q."/>
            <person name="Gargeya S."/>
            <person name="Fitzgerald M."/>
            <person name="Haas B."/>
            <person name="Abouelleil A."/>
            <person name="Alvarado L."/>
            <person name="Arachchi H.M."/>
            <person name="Berlin A."/>
            <person name="Brown A."/>
            <person name="Chapman S.B."/>
            <person name="Chen Z."/>
            <person name="Dunbar C."/>
            <person name="Freedman E."/>
            <person name="Gearin G."/>
            <person name="Gellesch M."/>
            <person name="Goldberg J."/>
            <person name="Griggs A."/>
            <person name="Gujja S."/>
            <person name="Heiman D."/>
            <person name="Howarth C."/>
            <person name="Larson L."/>
            <person name="Lui A."/>
            <person name="MacDonald P.J.P."/>
            <person name="Mehta T."/>
            <person name="Montmayeur A."/>
            <person name="Murphy C."/>
            <person name="Neiman D."/>
            <person name="Pearson M."/>
            <person name="Priest M."/>
            <person name="Roberts A."/>
            <person name="Saif S."/>
            <person name="Shea T."/>
            <person name="Shenoy N."/>
            <person name="Sisk P."/>
            <person name="Stolte C."/>
            <person name="Sykes S."/>
            <person name="Yandava C."/>
            <person name="Wortman J."/>
            <person name="Nusbaum C."/>
            <person name="Birren B."/>
        </authorList>
    </citation>
    <scope>NUCLEOTIDE SEQUENCE</scope>
    <source>
        <strain evidence="2">ATCC 64411</strain>
    </source>
</reference>
<dbReference type="EMBL" id="ADBL01000053">
    <property type="status" value="NOT_ANNOTATED_CDS"/>
    <property type="molecule type" value="Genomic_DNA"/>
</dbReference>
<proteinExistence type="predicted"/>
<dbReference type="OMA" id="ESAVGCD"/>
<evidence type="ECO:0000313" key="2">
    <source>
        <dbReference type="EMBL" id="KLU81141.1"/>
    </source>
</evidence>
<evidence type="ECO:0000313" key="3">
    <source>
        <dbReference type="EnsemblFungi" id="MAPG_00236T0"/>
    </source>
</evidence>
<evidence type="ECO:0000313" key="4">
    <source>
        <dbReference type="Proteomes" id="UP000011715"/>
    </source>
</evidence>
<dbReference type="OrthoDB" id="5236722at2759"/>
<dbReference type="Proteomes" id="UP000011715">
    <property type="component" value="Unassembled WGS sequence"/>
</dbReference>
<organism evidence="3 4">
    <name type="scientific">Magnaporthiopsis poae (strain ATCC 64411 / 73-15)</name>
    <name type="common">Kentucky bluegrass fungus</name>
    <name type="synonym">Magnaporthe poae</name>
    <dbReference type="NCBI Taxonomy" id="644358"/>
    <lineage>
        <taxon>Eukaryota</taxon>
        <taxon>Fungi</taxon>
        <taxon>Dikarya</taxon>
        <taxon>Ascomycota</taxon>
        <taxon>Pezizomycotina</taxon>
        <taxon>Sordariomycetes</taxon>
        <taxon>Sordariomycetidae</taxon>
        <taxon>Magnaporthales</taxon>
        <taxon>Magnaporthaceae</taxon>
        <taxon>Magnaporthiopsis</taxon>
    </lineage>
</organism>
<dbReference type="EnsemblFungi" id="MAPG_00236T0">
    <property type="protein sequence ID" value="MAPG_00236T0"/>
    <property type="gene ID" value="MAPG_00236"/>
</dbReference>